<protein>
    <submittedName>
        <fullName evidence="2">Histone deacetylase 14</fullName>
    </submittedName>
</protein>
<dbReference type="EMBL" id="BKCJ010318030">
    <property type="protein sequence ID" value="GEZ74603.1"/>
    <property type="molecule type" value="Genomic_DNA"/>
</dbReference>
<organism evidence="2">
    <name type="scientific">Tanacetum cinerariifolium</name>
    <name type="common">Dalmatian daisy</name>
    <name type="synonym">Chrysanthemum cinerariifolium</name>
    <dbReference type="NCBI Taxonomy" id="118510"/>
    <lineage>
        <taxon>Eukaryota</taxon>
        <taxon>Viridiplantae</taxon>
        <taxon>Streptophyta</taxon>
        <taxon>Embryophyta</taxon>
        <taxon>Tracheophyta</taxon>
        <taxon>Spermatophyta</taxon>
        <taxon>Magnoliopsida</taxon>
        <taxon>eudicotyledons</taxon>
        <taxon>Gunneridae</taxon>
        <taxon>Pentapetalae</taxon>
        <taxon>asterids</taxon>
        <taxon>campanulids</taxon>
        <taxon>Asterales</taxon>
        <taxon>Asteraceae</taxon>
        <taxon>Asteroideae</taxon>
        <taxon>Anthemideae</taxon>
        <taxon>Anthemidinae</taxon>
        <taxon>Tanacetum</taxon>
    </lineage>
</organism>
<comment type="caution">
    <text evidence="2">The sequence shown here is derived from an EMBL/GenBank/DDBJ whole genome shotgun (WGS) entry which is preliminary data.</text>
</comment>
<feature type="region of interest" description="Disordered" evidence="1">
    <location>
        <begin position="182"/>
        <end position="251"/>
    </location>
</feature>
<dbReference type="AlphaFoldDB" id="A0A699ILT9"/>
<accession>A0A699ILT9</accession>
<evidence type="ECO:0000313" key="2">
    <source>
        <dbReference type="EMBL" id="GEZ74603.1"/>
    </source>
</evidence>
<name>A0A699ILT9_TANCI</name>
<sequence length="464" mass="51122">MCQLEEQWFVLTNDTLTEALQMSPANNNQAFVPPPSSDALINFVLKILWGIIKRANIDYAERIWEEFTQSIHKFIEDKRNLSWHTTGKKKATLIVILSIWFTKLIIHHLQRRQRFHPRPDSPLHLHNEEPVLGYLKFSAKGTKREVFGMHIPGSLITTDIQEASYYQEYLENVAKHRRYLASKTGSNQDSPAPKPTKPARKPKSTAPPRPVVSTPVTSAQHAPTSASGKPQEKKHKHATETFDKPPKVKKSKYGVIGSLPLVIREPESGKYQPLPEVPGKGKAKSDSEEESEKVVLRAGEGGQDEGQARPDPGTQAEGQTGSDAGAQDEGQAGSNPDENSDGQVGPDPSNAGDDIQSIPSPVVHAGSDREHMDLDVADVSSQPSTEQLDEGFIATTYPKVQENLKLTVKEHVLLEEPASSLGTLSSLQHLSKDMSFGDLFFSDKPSDTDKNAKTKVESMVNVPI</sequence>
<gene>
    <name evidence="2" type="ORF">Tci_546576</name>
</gene>
<reference evidence="2" key="1">
    <citation type="journal article" date="2019" name="Sci. Rep.">
        <title>Draft genome of Tanacetum cinerariifolium, the natural source of mosquito coil.</title>
        <authorList>
            <person name="Yamashiro T."/>
            <person name="Shiraishi A."/>
            <person name="Satake H."/>
            <person name="Nakayama K."/>
        </authorList>
    </citation>
    <scope>NUCLEOTIDE SEQUENCE</scope>
</reference>
<proteinExistence type="predicted"/>
<feature type="region of interest" description="Disordered" evidence="1">
    <location>
        <begin position="264"/>
        <end position="389"/>
    </location>
</feature>
<evidence type="ECO:0000256" key="1">
    <source>
        <dbReference type="SAM" id="MobiDB-lite"/>
    </source>
</evidence>